<dbReference type="Pfam" id="PF05971">
    <property type="entry name" value="Methyltransf_10"/>
    <property type="match status" value="1"/>
</dbReference>
<accession>A0A2J7ZHE5</accession>
<gene>
    <name evidence="4" type="ORF">TSOC_014558</name>
</gene>
<dbReference type="SUPFAM" id="SSF53335">
    <property type="entry name" value="S-adenosyl-L-methionine-dependent methyltransferases"/>
    <property type="match status" value="1"/>
</dbReference>
<feature type="compositionally biased region" description="Gly residues" evidence="3">
    <location>
        <begin position="324"/>
        <end position="341"/>
    </location>
</feature>
<dbReference type="EMBL" id="PGGS01002383">
    <property type="protein sequence ID" value="PNG99659.1"/>
    <property type="molecule type" value="Genomic_DNA"/>
</dbReference>
<dbReference type="PANTHER" id="PTHR13393:SF0">
    <property type="entry name" value="RNA N6-ADENOSINE-METHYLTRANSFERASE METTL16"/>
    <property type="match status" value="1"/>
</dbReference>
<protein>
    <submittedName>
        <fullName evidence="4">Methyltransferase-like protein 16</fullName>
    </submittedName>
</protein>
<dbReference type="OrthoDB" id="514248at2759"/>
<feature type="region of interest" description="Disordered" evidence="3">
    <location>
        <begin position="20"/>
        <end position="96"/>
    </location>
</feature>
<feature type="compositionally biased region" description="Low complexity" evidence="3">
    <location>
        <begin position="262"/>
        <end position="279"/>
    </location>
</feature>
<dbReference type="Gene3D" id="3.40.50.150">
    <property type="entry name" value="Vaccinia Virus protein VP39"/>
    <property type="match status" value="1"/>
</dbReference>
<feature type="compositionally biased region" description="Low complexity" evidence="3">
    <location>
        <begin position="342"/>
        <end position="363"/>
    </location>
</feature>
<dbReference type="Proteomes" id="UP000236333">
    <property type="component" value="Unassembled WGS sequence"/>
</dbReference>
<feature type="compositionally biased region" description="Low complexity" evidence="3">
    <location>
        <begin position="28"/>
        <end position="96"/>
    </location>
</feature>
<evidence type="ECO:0000256" key="2">
    <source>
        <dbReference type="ARBA" id="ARBA00022679"/>
    </source>
</evidence>
<dbReference type="GO" id="GO:0005634">
    <property type="term" value="C:nucleus"/>
    <property type="evidence" value="ECO:0007669"/>
    <property type="project" value="TreeGrafter"/>
</dbReference>
<feature type="region of interest" description="Disordered" evidence="3">
    <location>
        <begin position="262"/>
        <end position="387"/>
    </location>
</feature>
<dbReference type="InterPro" id="IPR010286">
    <property type="entry name" value="METTL16/RlmF"/>
</dbReference>
<dbReference type="GO" id="GO:0008168">
    <property type="term" value="F:methyltransferase activity"/>
    <property type="evidence" value="ECO:0007669"/>
    <property type="project" value="UniProtKB-KW"/>
</dbReference>
<dbReference type="AlphaFoldDB" id="A0A2J7ZHE5"/>
<feature type="compositionally biased region" description="Acidic residues" evidence="3">
    <location>
        <begin position="365"/>
        <end position="378"/>
    </location>
</feature>
<evidence type="ECO:0000313" key="5">
    <source>
        <dbReference type="Proteomes" id="UP000236333"/>
    </source>
</evidence>
<sequence>VYEQLQAALQYTLAALAQLEGGDEEQQQEQQKQQEQQEQQSDAHAEGPAVRGAGAAADGAADGPGPAAAAEGDDAATPPVAAAGCRPRGGAAGNARMHPANRYAHTEPDFGALARQYPQLRPYVTTDAAGRSHLDTTSWAATRALTAALLRHDFGLAWWLPEGQLVPPVTNRANYLHWLADLLQLSAPPGGGPVRGLDVGCGANFVYCLLGAALYGWSMVGLDVTQVAVRCCRRLIADNPRLAHLLQVRDLSRLHPHLQAPAAAAPLGAGAQQAGPAAGRGRKRPAGGAEGEGGAVQVAEQGAAGGGGGSGGDDAGSRSVAGAASGGGGGAGGGGAPGGGEVDAAAAGPVAGAAAGRAAPTQGDEGGDGADPGGEDGAPDLYGSEHP</sequence>
<evidence type="ECO:0000313" key="4">
    <source>
        <dbReference type="EMBL" id="PNG99659.1"/>
    </source>
</evidence>
<proteinExistence type="predicted"/>
<feature type="non-terminal residue" evidence="4">
    <location>
        <position position="387"/>
    </location>
</feature>
<evidence type="ECO:0000256" key="3">
    <source>
        <dbReference type="SAM" id="MobiDB-lite"/>
    </source>
</evidence>
<keyword evidence="2 4" id="KW-0808">Transferase</keyword>
<organism evidence="4 5">
    <name type="scientific">Tetrabaena socialis</name>
    <dbReference type="NCBI Taxonomy" id="47790"/>
    <lineage>
        <taxon>Eukaryota</taxon>
        <taxon>Viridiplantae</taxon>
        <taxon>Chlorophyta</taxon>
        <taxon>core chlorophytes</taxon>
        <taxon>Chlorophyceae</taxon>
        <taxon>CS clade</taxon>
        <taxon>Chlamydomonadales</taxon>
        <taxon>Tetrabaenaceae</taxon>
        <taxon>Tetrabaena</taxon>
    </lineage>
</organism>
<dbReference type="InterPro" id="IPR029063">
    <property type="entry name" value="SAM-dependent_MTases_sf"/>
</dbReference>
<keyword evidence="1 4" id="KW-0489">Methyltransferase</keyword>
<reference evidence="4 5" key="1">
    <citation type="journal article" date="2017" name="Mol. Biol. Evol.">
        <title>The 4-celled Tetrabaena socialis nuclear genome reveals the essential components for genetic control of cell number at the origin of multicellularity in the volvocine lineage.</title>
        <authorList>
            <person name="Featherston J."/>
            <person name="Arakaki Y."/>
            <person name="Hanschen E.R."/>
            <person name="Ferris P.J."/>
            <person name="Michod R.E."/>
            <person name="Olson B.J.S.C."/>
            <person name="Nozaki H."/>
            <person name="Durand P.M."/>
        </authorList>
    </citation>
    <scope>NUCLEOTIDE SEQUENCE [LARGE SCALE GENOMIC DNA]</scope>
    <source>
        <strain evidence="4 5">NIES-571</strain>
    </source>
</reference>
<feature type="non-terminal residue" evidence="4">
    <location>
        <position position="1"/>
    </location>
</feature>
<keyword evidence="5" id="KW-1185">Reference proteome</keyword>
<dbReference type="GO" id="GO:0070475">
    <property type="term" value="P:rRNA base methylation"/>
    <property type="evidence" value="ECO:0007669"/>
    <property type="project" value="TreeGrafter"/>
</dbReference>
<name>A0A2J7ZHE5_9CHLO</name>
<comment type="caution">
    <text evidence="4">The sequence shown here is derived from an EMBL/GenBank/DDBJ whole genome shotgun (WGS) entry which is preliminary data.</text>
</comment>
<evidence type="ECO:0000256" key="1">
    <source>
        <dbReference type="ARBA" id="ARBA00022603"/>
    </source>
</evidence>
<dbReference type="PANTHER" id="PTHR13393">
    <property type="entry name" value="SAM-DEPENDENT METHYLTRANSFERASE"/>
    <property type="match status" value="1"/>
</dbReference>
<feature type="compositionally biased region" description="Gly residues" evidence="3">
    <location>
        <begin position="303"/>
        <end position="314"/>
    </location>
</feature>